<dbReference type="Proteomes" id="UP000468990">
    <property type="component" value="Unassembled WGS sequence"/>
</dbReference>
<dbReference type="OrthoDB" id="678019at2"/>
<sequence>MIQKTTLSVIRFIAFFSILFCTKTNTYAQTIVPQQLNFDRICAGLIIDGAPFNQYAATFSYVDFPAGTTFEVELSDDAGNFTTPTATTKISFTDDPTLKQQTIRFAVPTNLKGSDIYSLRVKSNTTTPTYSLRFKNLANNTSFPAYYSTYVSSFYINEKSPTATICSGGSISLSVYNPTPNDVPSSPANYPNLKYKWYKDDVLITGQSGTTLLVNSIGTYYAKLDYGLCSEDNLSSNRVTVTTSGSGSSVTISSSLGNPFCSSGSGTVLTATSGNSYVWKKNGSVITGATNRSYTTNEAAVYTVDVDFGGCKATGTIDLKGNNFNASLNVPATNVIAPNETLSVTVTTNAVNPTFQWFLGNNVISGANTNTYVVSARGNYKVKVSQAAGCVVEQELPFTVSYDGNPVTSVEKIANIISLSSYPYDVWDIPSEYKNPETSVKIISSNGDMVLDVVNYQGDWPPSGSIDIKNVNPVYYYVIQSGTGERKGSITLIK</sequence>
<evidence type="ECO:0000313" key="4">
    <source>
        <dbReference type="Proteomes" id="UP000317289"/>
    </source>
</evidence>
<proteinExistence type="predicted"/>
<dbReference type="Proteomes" id="UP000317289">
    <property type="component" value="Unassembled WGS sequence"/>
</dbReference>
<feature type="chain" id="PRO_5043205575" evidence="1">
    <location>
        <begin position="29"/>
        <end position="494"/>
    </location>
</feature>
<dbReference type="InterPro" id="IPR013783">
    <property type="entry name" value="Ig-like_fold"/>
</dbReference>
<name>A0A521BX52_9FLAO</name>
<dbReference type="RefSeq" id="WP_142449851.1">
    <property type="nucleotide sequence ID" value="NZ_FXTA01000002.1"/>
</dbReference>
<dbReference type="AlphaFoldDB" id="A0A521BX52"/>
<gene>
    <name evidence="2" type="primary">sprC</name>
    <name evidence="2" type="ORF">GJU42_20880</name>
    <name evidence="3" type="ORF">SAMN06265349_1023</name>
</gene>
<keyword evidence="5" id="KW-1185">Reference proteome</keyword>
<protein>
    <submittedName>
        <fullName evidence="2">Gliding motility protein SprC</fullName>
    </submittedName>
    <submittedName>
        <fullName evidence="3">Protein involved in gliding motility SprC</fullName>
    </submittedName>
</protein>
<organism evidence="3 4">
    <name type="scientific">Flavobacterium resistens</name>
    <dbReference type="NCBI Taxonomy" id="443612"/>
    <lineage>
        <taxon>Bacteria</taxon>
        <taxon>Pseudomonadati</taxon>
        <taxon>Bacteroidota</taxon>
        <taxon>Flavobacteriia</taxon>
        <taxon>Flavobacteriales</taxon>
        <taxon>Flavobacteriaceae</taxon>
        <taxon>Flavobacterium</taxon>
    </lineage>
</organism>
<dbReference type="EMBL" id="FXTA01000002">
    <property type="protein sequence ID" value="SMO51787.1"/>
    <property type="molecule type" value="Genomic_DNA"/>
</dbReference>
<keyword evidence="1" id="KW-0732">Signal</keyword>
<reference evidence="3 4" key="1">
    <citation type="submission" date="2017-05" db="EMBL/GenBank/DDBJ databases">
        <authorList>
            <person name="Varghese N."/>
            <person name="Submissions S."/>
        </authorList>
    </citation>
    <scope>NUCLEOTIDE SEQUENCE [LARGE SCALE GENOMIC DNA]</scope>
    <source>
        <strain evidence="3 4">DSM 19382</strain>
    </source>
</reference>
<dbReference type="EMBL" id="WKKG01000015">
    <property type="protein sequence ID" value="MRX70440.1"/>
    <property type="molecule type" value="Genomic_DNA"/>
</dbReference>
<reference evidence="2 5" key="2">
    <citation type="submission" date="2019-11" db="EMBL/GenBank/DDBJ databases">
        <title>Flavobacterium resistens genome.</title>
        <authorList>
            <person name="Wilson V.M."/>
            <person name="Newman J.D."/>
        </authorList>
    </citation>
    <scope>NUCLEOTIDE SEQUENCE [LARGE SCALE GENOMIC DNA]</scope>
    <source>
        <strain evidence="2 5">DSM 19382</strain>
    </source>
</reference>
<evidence type="ECO:0000313" key="2">
    <source>
        <dbReference type="EMBL" id="MRX70440.1"/>
    </source>
</evidence>
<feature type="signal peptide" evidence="1">
    <location>
        <begin position="1"/>
        <end position="28"/>
    </location>
</feature>
<accession>A0A521BX52</accession>
<evidence type="ECO:0000256" key="1">
    <source>
        <dbReference type="SAM" id="SignalP"/>
    </source>
</evidence>
<evidence type="ECO:0000313" key="3">
    <source>
        <dbReference type="EMBL" id="SMO51787.1"/>
    </source>
</evidence>
<evidence type="ECO:0000313" key="5">
    <source>
        <dbReference type="Proteomes" id="UP000468990"/>
    </source>
</evidence>
<dbReference type="Gene3D" id="2.60.40.10">
    <property type="entry name" value="Immunoglobulins"/>
    <property type="match status" value="2"/>
</dbReference>